<organism evidence="7 8">
    <name type="scientific">Candidatus Collierbacteria bacterium GW2011_GWB2_45_17</name>
    <dbReference type="NCBI Taxonomy" id="1618388"/>
    <lineage>
        <taxon>Bacteria</taxon>
        <taxon>Candidatus Collieribacteriota</taxon>
    </lineage>
</organism>
<feature type="transmembrane region" description="Helical" evidence="6">
    <location>
        <begin position="12"/>
        <end position="32"/>
    </location>
</feature>
<evidence type="ECO:0000256" key="2">
    <source>
        <dbReference type="ARBA" id="ARBA00022475"/>
    </source>
</evidence>
<gene>
    <name evidence="7" type="ORF">UX01_C0003G0074</name>
</gene>
<dbReference type="EMBL" id="LCKO01000003">
    <property type="protein sequence ID" value="KKU01021.1"/>
    <property type="molecule type" value="Genomic_DNA"/>
</dbReference>
<comment type="subcellular location">
    <subcellularLocation>
        <location evidence="1">Cell membrane</location>
        <topology evidence="1">Multi-pass membrane protein</topology>
    </subcellularLocation>
</comment>
<keyword evidence="4 6" id="KW-1133">Transmembrane helix</keyword>
<protein>
    <submittedName>
        <fullName evidence="7">Polysaccharide biosynthesis protein</fullName>
    </submittedName>
</protein>
<feature type="transmembrane region" description="Helical" evidence="6">
    <location>
        <begin position="303"/>
        <end position="324"/>
    </location>
</feature>
<evidence type="ECO:0000256" key="6">
    <source>
        <dbReference type="SAM" id="Phobius"/>
    </source>
</evidence>
<dbReference type="InterPro" id="IPR050833">
    <property type="entry name" value="Poly_Biosynth_Transport"/>
</dbReference>
<dbReference type="Pfam" id="PF01943">
    <property type="entry name" value="Polysacc_synt"/>
    <property type="match status" value="1"/>
</dbReference>
<feature type="transmembrane region" description="Helical" evidence="6">
    <location>
        <begin position="160"/>
        <end position="178"/>
    </location>
</feature>
<evidence type="ECO:0000256" key="3">
    <source>
        <dbReference type="ARBA" id="ARBA00022692"/>
    </source>
</evidence>
<feature type="transmembrane region" description="Helical" evidence="6">
    <location>
        <begin position="402"/>
        <end position="422"/>
    </location>
</feature>
<feature type="transmembrane region" description="Helical" evidence="6">
    <location>
        <begin position="376"/>
        <end position="396"/>
    </location>
</feature>
<feature type="transmembrane region" description="Helical" evidence="6">
    <location>
        <begin position="344"/>
        <end position="364"/>
    </location>
</feature>
<dbReference type="PANTHER" id="PTHR30250">
    <property type="entry name" value="PST FAMILY PREDICTED COLANIC ACID TRANSPORTER"/>
    <property type="match status" value="1"/>
</dbReference>
<sequence length="432" mass="47789">MSIKINLIKNTGYNLGGYFYLLLASFFSISILLNNLGRDVFGVYIFLISFIPLAAVFDFGISNAVIRKLSLPNLDREERVKTWKTSYALFVALALILSVVVICLLLYLSQTLPIFAHLDKNILNWSVLLIALIVLVNHLDNHFLNLAQAEQRFDIFNTKTLLVGSANTIISAFISGIYPNIAFLFGSQLIFHLLTLTFMIRYSRKSFSGRDFAPAYDKQTGKELFSFGIKNFVGTLAGQIENQFSNLILGAMVSAGAITSFSIPQSIVAKGAGVVSQLAQVFFPFSASLLAKDRIKKLKTLVLGIESLVLIGGVSAILLTFTIGQQFLLWWLKDPVVVQTAFPVLKILSFYFLLASLTPIPTALLQGLNKPQVPSFFAVLTVVLEIIFALILVPTFGTIGVAYSFLLSTIITIPPFLVYTSYSLTRKINEYQ</sequence>
<evidence type="ECO:0000256" key="5">
    <source>
        <dbReference type="ARBA" id="ARBA00023136"/>
    </source>
</evidence>
<evidence type="ECO:0000313" key="8">
    <source>
        <dbReference type="Proteomes" id="UP000034078"/>
    </source>
</evidence>
<comment type="caution">
    <text evidence="7">The sequence shown here is derived from an EMBL/GenBank/DDBJ whole genome shotgun (WGS) entry which is preliminary data.</text>
</comment>
<proteinExistence type="predicted"/>
<feature type="transmembrane region" description="Helical" evidence="6">
    <location>
        <begin position="122"/>
        <end position="139"/>
    </location>
</feature>
<feature type="transmembrane region" description="Helical" evidence="6">
    <location>
        <begin position="44"/>
        <end position="66"/>
    </location>
</feature>
<keyword evidence="2" id="KW-1003">Cell membrane</keyword>
<dbReference type="GO" id="GO:0005886">
    <property type="term" value="C:plasma membrane"/>
    <property type="evidence" value="ECO:0007669"/>
    <property type="project" value="UniProtKB-SubCell"/>
</dbReference>
<dbReference type="AlphaFoldDB" id="A0A837IFB0"/>
<evidence type="ECO:0000256" key="4">
    <source>
        <dbReference type="ARBA" id="ARBA00022989"/>
    </source>
</evidence>
<keyword evidence="5 6" id="KW-0472">Membrane</keyword>
<accession>A0A837IFB0</accession>
<evidence type="ECO:0000313" key="7">
    <source>
        <dbReference type="EMBL" id="KKU01021.1"/>
    </source>
</evidence>
<feature type="transmembrane region" description="Helical" evidence="6">
    <location>
        <begin position="184"/>
        <end position="202"/>
    </location>
</feature>
<reference evidence="7 8" key="1">
    <citation type="journal article" date="2015" name="Nature">
        <title>rRNA introns, odd ribosomes, and small enigmatic genomes across a large radiation of phyla.</title>
        <authorList>
            <person name="Brown C.T."/>
            <person name="Hug L.A."/>
            <person name="Thomas B.C."/>
            <person name="Sharon I."/>
            <person name="Castelle C.J."/>
            <person name="Singh A."/>
            <person name="Wilkins M.J."/>
            <person name="Williams K.H."/>
            <person name="Banfield J.F."/>
        </authorList>
    </citation>
    <scope>NUCLEOTIDE SEQUENCE [LARGE SCALE GENOMIC DNA]</scope>
</reference>
<evidence type="ECO:0000256" key="1">
    <source>
        <dbReference type="ARBA" id="ARBA00004651"/>
    </source>
</evidence>
<keyword evidence="3 6" id="KW-0812">Transmembrane</keyword>
<feature type="transmembrane region" description="Helical" evidence="6">
    <location>
        <begin position="87"/>
        <end position="110"/>
    </location>
</feature>
<dbReference type="PANTHER" id="PTHR30250:SF26">
    <property type="entry name" value="PSMA PROTEIN"/>
    <property type="match status" value="1"/>
</dbReference>
<dbReference type="Proteomes" id="UP000034078">
    <property type="component" value="Unassembled WGS sequence"/>
</dbReference>
<dbReference type="InterPro" id="IPR002797">
    <property type="entry name" value="Polysacc_synth"/>
</dbReference>
<name>A0A837IFB0_9BACT</name>